<evidence type="ECO:0000256" key="2">
    <source>
        <dbReference type="ARBA" id="ARBA00007069"/>
    </source>
</evidence>
<proteinExistence type="inferred from homology"/>
<evidence type="ECO:0000256" key="6">
    <source>
        <dbReference type="ARBA" id="ARBA00022989"/>
    </source>
</evidence>
<evidence type="ECO:0000313" key="11">
    <source>
        <dbReference type="Proteomes" id="UP001238334"/>
    </source>
</evidence>
<dbReference type="Pfam" id="PF00528">
    <property type="entry name" value="BPD_transp_1"/>
    <property type="match status" value="1"/>
</dbReference>
<dbReference type="PROSITE" id="PS50928">
    <property type="entry name" value="ABC_TM1"/>
    <property type="match status" value="1"/>
</dbReference>
<evidence type="ECO:0000259" key="9">
    <source>
        <dbReference type="PROSITE" id="PS50928"/>
    </source>
</evidence>
<dbReference type="CDD" id="cd06261">
    <property type="entry name" value="TM_PBP2"/>
    <property type="match status" value="1"/>
</dbReference>
<keyword evidence="7 8" id="KW-0472">Membrane</keyword>
<organism evidence="10 11">
    <name type="scientific">Parasedimentitalea psychrophila</name>
    <dbReference type="NCBI Taxonomy" id="2997337"/>
    <lineage>
        <taxon>Bacteria</taxon>
        <taxon>Pseudomonadati</taxon>
        <taxon>Pseudomonadota</taxon>
        <taxon>Alphaproteobacteria</taxon>
        <taxon>Rhodobacterales</taxon>
        <taxon>Paracoccaceae</taxon>
        <taxon>Parasedimentitalea</taxon>
    </lineage>
</organism>
<accession>A0A9Y2P8U7</accession>
<comment type="similarity">
    <text evidence="2">Belongs to the binding-protein-dependent transport system permease family. CysTW subfamily.</text>
</comment>
<keyword evidence="11" id="KW-1185">Reference proteome</keyword>
<feature type="domain" description="ABC transmembrane type-1" evidence="9">
    <location>
        <begin position="67"/>
        <end position="276"/>
    </location>
</feature>
<dbReference type="AlphaFoldDB" id="A0A9Y2P8U7"/>
<evidence type="ECO:0000256" key="4">
    <source>
        <dbReference type="ARBA" id="ARBA00022475"/>
    </source>
</evidence>
<evidence type="ECO:0000256" key="3">
    <source>
        <dbReference type="ARBA" id="ARBA00022448"/>
    </source>
</evidence>
<dbReference type="SUPFAM" id="SSF161098">
    <property type="entry name" value="MetI-like"/>
    <property type="match status" value="1"/>
</dbReference>
<evidence type="ECO:0000256" key="8">
    <source>
        <dbReference type="RuleBase" id="RU363032"/>
    </source>
</evidence>
<feature type="transmembrane region" description="Helical" evidence="8">
    <location>
        <begin position="101"/>
        <end position="120"/>
    </location>
</feature>
<keyword evidence="5 8" id="KW-0812">Transmembrane</keyword>
<evidence type="ECO:0000256" key="5">
    <source>
        <dbReference type="ARBA" id="ARBA00022692"/>
    </source>
</evidence>
<protein>
    <submittedName>
        <fullName evidence="10">ABC transporter permease</fullName>
    </submittedName>
</protein>
<feature type="transmembrane region" description="Helical" evidence="8">
    <location>
        <begin position="155"/>
        <end position="176"/>
    </location>
</feature>
<keyword evidence="3 8" id="KW-0813">Transport</keyword>
<dbReference type="InterPro" id="IPR000515">
    <property type="entry name" value="MetI-like"/>
</dbReference>
<evidence type="ECO:0000256" key="1">
    <source>
        <dbReference type="ARBA" id="ARBA00004651"/>
    </source>
</evidence>
<dbReference type="PANTHER" id="PTHR42929">
    <property type="entry name" value="INNER MEMBRANE ABC TRANSPORTER PERMEASE PROTEIN YDCU-RELATED-RELATED"/>
    <property type="match status" value="1"/>
</dbReference>
<dbReference type="Gene3D" id="1.10.3720.10">
    <property type="entry name" value="MetI-like"/>
    <property type="match status" value="1"/>
</dbReference>
<feature type="transmembrane region" description="Helical" evidence="8">
    <location>
        <begin position="12"/>
        <end position="38"/>
    </location>
</feature>
<dbReference type="GO" id="GO:0055085">
    <property type="term" value="P:transmembrane transport"/>
    <property type="evidence" value="ECO:0007669"/>
    <property type="project" value="InterPro"/>
</dbReference>
<feature type="transmembrane region" description="Helical" evidence="8">
    <location>
        <begin position="255"/>
        <end position="277"/>
    </location>
</feature>
<keyword evidence="4" id="KW-1003">Cell membrane</keyword>
<feature type="transmembrane region" description="Helical" evidence="8">
    <location>
        <begin position="73"/>
        <end position="94"/>
    </location>
</feature>
<feature type="transmembrane region" description="Helical" evidence="8">
    <location>
        <begin position="197"/>
        <end position="219"/>
    </location>
</feature>
<keyword evidence="6 8" id="KW-1133">Transmembrane helix</keyword>
<gene>
    <name evidence="10" type="ORF">QPJ95_11205</name>
</gene>
<dbReference type="GO" id="GO:0005886">
    <property type="term" value="C:plasma membrane"/>
    <property type="evidence" value="ECO:0007669"/>
    <property type="project" value="UniProtKB-SubCell"/>
</dbReference>
<name>A0A9Y2P8U7_9RHOB</name>
<evidence type="ECO:0000313" key="10">
    <source>
        <dbReference type="EMBL" id="WIY27423.1"/>
    </source>
</evidence>
<evidence type="ECO:0000256" key="7">
    <source>
        <dbReference type="ARBA" id="ARBA00023136"/>
    </source>
</evidence>
<dbReference type="Proteomes" id="UP001238334">
    <property type="component" value="Chromosome"/>
</dbReference>
<dbReference type="InterPro" id="IPR035906">
    <property type="entry name" value="MetI-like_sf"/>
</dbReference>
<dbReference type="RefSeq" id="WP_270919425.1">
    <property type="nucleotide sequence ID" value="NZ_CP127247.1"/>
</dbReference>
<dbReference type="EMBL" id="CP127247">
    <property type="protein sequence ID" value="WIY27423.1"/>
    <property type="molecule type" value="Genomic_DNA"/>
</dbReference>
<comment type="subcellular location">
    <subcellularLocation>
        <location evidence="1 8">Cell membrane</location>
        <topology evidence="1 8">Multi-pass membrane protein</topology>
    </subcellularLocation>
</comment>
<reference evidence="10 11" key="1">
    <citation type="submission" date="2023-06" db="EMBL/GenBank/DDBJ databases">
        <title>Parasedimentitalea psychrophila sp. nov., a psychrophilic bacterium isolated from deep-sea sediment.</title>
        <authorList>
            <person name="Li A."/>
        </authorList>
    </citation>
    <scope>NUCLEOTIDE SEQUENCE [LARGE SCALE GENOMIC DNA]</scope>
    <source>
        <strain evidence="10 11">QS115</strain>
    </source>
</reference>
<dbReference type="KEGG" id="ppso:QPJ95_11205"/>
<dbReference type="PANTHER" id="PTHR42929:SF1">
    <property type="entry name" value="INNER MEMBRANE ABC TRANSPORTER PERMEASE PROTEIN YDCU-RELATED"/>
    <property type="match status" value="1"/>
</dbReference>
<sequence length="286" mass="31496">MKLNKQAKTGLLLVSPATLYVILLIAAPTALTIAYSFWIQDFVDVRRTFTLANYIEIFEDPLYRTLIFRSVKIATLVTIYTVLLAYPVAYFIAFNVKERKAMWLFLVTIPFWTSYLLRVFSWKIILGQNGVLNSTLLGLGVIDEPISSLLYNSNAVVLTLTHAWAPFAILPIFVALNKIDRSFLEAAKDLGEGPLRTFLRVTLPLSMPGVIGASMIIFIPTVGDYVTPALVGGSDGAMVANMIQVQFGKANNWPLGAALALSAVVCVTIAAVFYVALLKVLERVLK</sequence>